<organism evidence="1 2">
    <name type="scientific">Sphingomonas alpina</name>
    <dbReference type="NCBI Taxonomy" id="653931"/>
    <lineage>
        <taxon>Bacteria</taxon>
        <taxon>Pseudomonadati</taxon>
        <taxon>Pseudomonadota</taxon>
        <taxon>Alphaproteobacteria</taxon>
        <taxon>Sphingomonadales</taxon>
        <taxon>Sphingomonadaceae</taxon>
        <taxon>Sphingomonas</taxon>
    </lineage>
</organism>
<gene>
    <name evidence="1" type="ORF">H3Z74_11570</name>
</gene>
<dbReference type="Proteomes" id="UP000516148">
    <property type="component" value="Chromosome"/>
</dbReference>
<proteinExistence type="predicted"/>
<dbReference type="EMBL" id="CP061038">
    <property type="protein sequence ID" value="QNQ11710.1"/>
    <property type="molecule type" value="Genomic_DNA"/>
</dbReference>
<evidence type="ECO:0000313" key="1">
    <source>
        <dbReference type="EMBL" id="QNQ11710.1"/>
    </source>
</evidence>
<evidence type="ECO:0000313" key="2">
    <source>
        <dbReference type="Proteomes" id="UP000516148"/>
    </source>
</evidence>
<keyword evidence="2" id="KW-1185">Reference proteome</keyword>
<reference evidence="1 2" key="1">
    <citation type="submission" date="2020-09" db="EMBL/GenBank/DDBJ databases">
        <title>Sphingomonas sp., a new species isolated from pork steak.</title>
        <authorList>
            <person name="Heidler von Heilborn D."/>
        </authorList>
    </citation>
    <scope>NUCLEOTIDE SEQUENCE [LARGE SCALE GENOMIC DNA]</scope>
    <source>
        <strain evidence="2">S8-3T</strain>
    </source>
</reference>
<dbReference type="AlphaFoldDB" id="A0A7H0LPV7"/>
<name>A0A7H0LPV7_9SPHN</name>
<sequence length="155" mass="17031">MSDPFSSWLRLTSIWTDMSRTGLRAMETLAASNSVVERRTGMIDTAMRNPLAGDYAEFSRMIPEKVDAFSKSGLAVANEWWSMQTALLTEVQAFWGMALRGRAPTLAEMSSAGSRATRYAINTAERSANLSAVGLAPIHKQATANARRLKRKKSS</sequence>
<dbReference type="RefSeq" id="WP_187764015.1">
    <property type="nucleotide sequence ID" value="NZ_CP061038.1"/>
</dbReference>
<protein>
    <recommendedName>
        <fullName evidence="3">Phasin family protein</fullName>
    </recommendedName>
</protein>
<evidence type="ECO:0008006" key="3">
    <source>
        <dbReference type="Google" id="ProtNLM"/>
    </source>
</evidence>
<accession>A0A7H0LPV7</accession>
<dbReference type="KEGG" id="spap:H3Z74_11570"/>